<evidence type="ECO:0000256" key="1">
    <source>
        <dbReference type="ARBA" id="ARBA00006484"/>
    </source>
</evidence>
<dbReference type="GO" id="GO:0004316">
    <property type="term" value="F:3-oxoacyl-[acyl-carrier-protein] reductase (NADPH) activity"/>
    <property type="evidence" value="ECO:0007669"/>
    <property type="project" value="UniProtKB-EC"/>
</dbReference>
<proteinExistence type="inferred from homology"/>
<comment type="caution">
    <text evidence="3">The sequence shown here is derived from an EMBL/GenBank/DDBJ whole genome shotgun (WGS) entry which is preliminary data.</text>
</comment>
<reference evidence="3 4" key="1">
    <citation type="submission" date="2021-03" db="EMBL/GenBank/DDBJ databases">
        <title>Genomic Encyclopedia of Type Strains, Phase III (KMG-III): the genomes of soil and plant-associated and newly described type strains.</title>
        <authorList>
            <person name="Whitman W."/>
        </authorList>
    </citation>
    <scope>NUCLEOTIDE SEQUENCE [LARGE SCALE GENOMIC DNA]</scope>
    <source>
        <strain evidence="3 4">IMMIB AFH-6</strain>
    </source>
</reference>
<dbReference type="InterPro" id="IPR020904">
    <property type="entry name" value="Sc_DH/Rdtase_CS"/>
</dbReference>
<gene>
    <name evidence="3" type="ORF">J2851_002531</name>
</gene>
<accession>A0ABS4SMZ1</accession>
<dbReference type="PANTHER" id="PTHR42760:SF133">
    <property type="entry name" value="3-OXOACYL-[ACYL-CARRIER-PROTEIN] REDUCTASE"/>
    <property type="match status" value="1"/>
</dbReference>
<dbReference type="PRINTS" id="PR00081">
    <property type="entry name" value="GDHRDH"/>
</dbReference>
<dbReference type="Pfam" id="PF13561">
    <property type="entry name" value="adh_short_C2"/>
    <property type="match status" value="1"/>
</dbReference>
<dbReference type="Proteomes" id="UP000781958">
    <property type="component" value="Unassembled WGS sequence"/>
</dbReference>
<evidence type="ECO:0000256" key="2">
    <source>
        <dbReference type="ARBA" id="ARBA00023002"/>
    </source>
</evidence>
<evidence type="ECO:0000313" key="3">
    <source>
        <dbReference type="EMBL" id="MBP2292750.1"/>
    </source>
</evidence>
<dbReference type="InterPro" id="IPR002347">
    <property type="entry name" value="SDR_fam"/>
</dbReference>
<dbReference type="EC" id="1.1.1.100" evidence="3"/>
<organism evidence="3 4">
    <name type="scientific">Azospirillum rugosum</name>
    <dbReference type="NCBI Taxonomy" id="416170"/>
    <lineage>
        <taxon>Bacteria</taxon>
        <taxon>Pseudomonadati</taxon>
        <taxon>Pseudomonadota</taxon>
        <taxon>Alphaproteobacteria</taxon>
        <taxon>Rhodospirillales</taxon>
        <taxon>Azospirillaceae</taxon>
        <taxon>Azospirillum</taxon>
    </lineage>
</organism>
<dbReference type="InterPro" id="IPR036291">
    <property type="entry name" value="NAD(P)-bd_dom_sf"/>
</dbReference>
<comment type="similarity">
    <text evidence="1">Belongs to the short-chain dehydrogenases/reductases (SDR) family.</text>
</comment>
<evidence type="ECO:0000313" key="4">
    <source>
        <dbReference type="Proteomes" id="UP000781958"/>
    </source>
</evidence>
<dbReference type="Gene3D" id="3.40.50.720">
    <property type="entry name" value="NAD(P)-binding Rossmann-like Domain"/>
    <property type="match status" value="1"/>
</dbReference>
<keyword evidence="2 3" id="KW-0560">Oxidoreductase</keyword>
<dbReference type="PRINTS" id="PR00080">
    <property type="entry name" value="SDRFAMILY"/>
</dbReference>
<dbReference type="SUPFAM" id="SSF51735">
    <property type="entry name" value="NAD(P)-binding Rossmann-fold domains"/>
    <property type="match status" value="1"/>
</dbReference>
<keyword evidence="4" id="KW-1185">Reference proteome</keyword>
<protein>
    <submittedName>
        <fullName evidence="3">3-oxoacyl-[acyl-carrier protein] reductase</fullName>
        <ecNumber evidence="3">1.1.1.100</ecNumber>
    </submittedName>
</protein>
<sequence length="247" mass="25500">MSTGAVVTGAAQGLGKAIAAALHRAGFSVAVTDVRADAAEEAAREIAPTGERITAFGLDVLKKEDFATGLARAAEAFGRVDVLVNNAAMTPTTPLMEITPEEFDRVTAVNQRGTFFGCQVFGAHFALQGYGRIVNMASLAGQNGGTASGAHYAASKGAILTLTKIFARQLASSGVTVNAVAPGPMDLPSVREIVPPEKLAQIIDTMIPVKALGDPDFVADIVVRLAGRDAGFVTGAAWDLNGGIFMR</sequence>
<name>A0ABS4SMZ1_9PROT</name>
<dbReference type="RefSeq" id="WP_209766623.1">
    <property type="nucleotide sequence ID" value="NZ_JAGINP010000008.1"/>
</dbReference>
<dbReference type="PANTHER" id="PTHR42760">
    <property type="entry name" value="SHORT-CHAIN DEHYDROGENASES/REDUCTASES FAMILY MEMBER"/>
    <property type="match status" value="1"/>
</dbReference>
<dbReference type="EMBL" id="JAGINP010000008">
    <property type="protein sequence ID" value="MBP2292750.1"/>
    <property type="molecule type" value="Genomic_DNA"/>
</dbReference>
<dbReference type="PROSITE" id="PS00061">
    <property type="entry name" value="ADH_SHORT"/>
    <property type="match status" value="1"/>
</dbReference>